<dbReference type="PROSITE" id="PS51318">
    <property type="entry name" value="TAT"/>
    <property type="match status" value="1"/>
</dbReference>
<reference evidence="3 6" key="1">
    <citation type="submission" date="2020-06" db="EMBL/GenBank/DDBJ databases">
        <title>Haloterrigena sp. nov., an extremely halophilic archaeon isolated from a saline sediment.</title>
        <authorList>
            <person name="Liu B.-B."/>
        </authorList>
    </citation>
    <scope>NUCLEOTIDE SEQUENCE</scope>
    <source>
        <strain evidence="3">SYSU A121-1</strain>
        <strain evidence="4 6">SYSU A558-1</strain>
    </source>
</reference>
<evidence type="ECO:0000256" key="1">
    <source>
        <dbReference type="SAM" id="MobiDB-lite"/>
    </source>
</evidence>
<evidence type="ECO:0000313" key="3">
    <source>
        <dbReference type="EMBL" id="NUB91972.1"/>
    </source>
</evidence>
<feature type="domain" description="Beta-lactamase-related" evidence="2">
    <location>
        <begin position="71"/>
        <end position="410"/>
    </location>
</feature>
<evidence type="ECO:0000313" key="5">
    <source>
        <dbReference type="Proteomes" id="UP000728647"/>
    </source>
</evidence>
<protein>
    <submittedName>
        <fullName evidence="3">Beta-lactamase family protein</fullName>
    </submittedName>
</protein>
<keyword evidence="6" id="KW-1185">Reference proteome</keyword>
<dbReference type="AlphaFoldDB" id="A0A8J8GP23"/>
<dbReference type="Pfam" id="PF00144">
    <property type="entry name" value="Beta-lactamase"/>
    <property type="match status" value="1"/>
</dbReference>
<feature type="compositionally biased region" description="Basic and acidic residues" evidence="1">
    <location>
        <begin position="39"/>
        <end position="50"/>
    </location>
</feature>
<dbReference type="InterPro" id="IPR006311">
    <property type="entry name" value="TAT_signal"/>
</dbReference>
<dbReference type="Gene3D" id="3.40.710.10">
    <property type="entry name" value="DD-peptidase/beta-lactamase superfamily"/>
    <property type="match status" value="1"/>
</dbReference>
<sequence>MPSQRTSMDRRRVLATLGTVGATLATGASTSAAAQGGNDRSERGRGNWKDDGDDTESAVLKTGTDRITATFDRQLEQELHHGAQLAIYHDGEFVVDTAGGLSDPEGGETTTETRHVLFSCTKPYAAACVHLLAQRGELDYDDRVVEHWPDYAEEGTRKAKTTIRHVLSHQAGVPAVEIDGQAHLWSDPDAIAEGMEAAEPVYEPGTEPNYHTLSFGWLVGEIVRKVSGRRIDRFARDEIFEPLGMDNTSIGLPEGEEVDVATLVGFEPYDQITSASSGVQSGTNQDTADSFNSDFVQQQAIIPAANGIGTASDMLRFYACLLNGGKLEGTRLFTPETIDEWTSLQAETADDMSRDVSGRFAMGFFLGGVVQSNLGVTAPPTAFGHAGLGSSVGWADPENDIAFAYVTNGIRERTEQDFRVGTMADTVRHELDSRSSHPGRGRAWGRWW</sequence>
<gene>
    <name evidence="3" type="ORF">HT576_13205</name>
    <name evidence="4" type="ORF">HTZ84_07745</name>
</gene>
<dbReference type="OrthoDB" id="111095at2157"/>
<organism evidence="3 5">
    <name type="scientific">Haloterrigena gelatinilytica</name>
    <dbReference type="NCBI Taxonomy" id="2741724"/>
    <lineage>
        <taxon>Archaea</taxon>
        <taxon>Methanobacteriati</taxon>
        <taxon>Methanobacteriota</taxon>
        <taxon>Stenosarchaea group</taxon>
        <taxon>Halobacteria</taxon>
        <taxon>Halobacteriales</taxon>
        <taxon>Natrialbaceae</taxon>
        <taxon>Haloterrigena</taxon>
    </lineage>
</organism>
<dbReference type="EMBL" id="JABUQZ010000001">
    <property type="protein sequence ID" value="NUC72202.1"/>
    <property type="molecule type" value="Genomic_DNA"/>
</dbReference>
<dbReference type="PANTHER" id="PTHR43319:SF3">
    <property type="entry name" value="BETA-LACTAMASE-RELATED DOMAIN-CONTAINING PROTEIN"/>
    <property type="match status" value="1"/>
</dbReference>
<dbReference type="Proteomes" id="UP001016761">
    <property type="component" value="Unassembled WGS sequence"/>
</dbReference>
<dbReference type="Proteomes" id="UP000728647">
    <property type="component" value="Unassembled WGS sequence"/>
</dbReference>
<dbReference type="InterPro" id="IPR001466">
    <property type="entry name" value="Beta-lactam-related"/>
</dbReference>
<comment type="caution">
    <text evidence="3">The sequence shown here is derived from an EMBL/GenBank/DDBJ whole genome shotgun (WGS) entry which is preliminary data.</text>
</comment>
<dbReference type="InterPro" id="IPR012338">
    <property type="entry name" value="Beta-lactam/transpept-like"/>
</dbReference>
<evidence type="ECO:0000259" key="2">
    <source>
        <dbReference type="Pfam" id="PF00144"/>
    </source>
</evidence>
<evidence type="ECO:0000313" key="6">
    <source>
        <dbReference type="Proteomes" id="UP001016761"/>
    </source>
</evidence>
<dbReference type="SUPFAM" id="SSF56601">
    <property type="entry name" value="beta-lactamase/transpeptidase-like"/>
    <property type="match status" value="1"/>
</dbReference>
<name>A0A8J8GP23_9EURY</name>
<dbReference type="PANTHER" id="PTHR43319">
    <property type="entry name" value="BETA-LACTAMASE-RELATED"/>
    <property type="match status" value="1"/>
</dbReference>
<dbReference type="EMBL" id="JABURA010000001">
    <property type="protein sequence ID" value="NUB91972.1"/>
    <property type="molecule type" value="Genomic_DNA"/>
</dbReference>
<dbReference type="InterPro" id="IPR052907">
    <property type="entry name" value="Beta-lactamase/esterase"/>
</dbReference>
<evidence type="ECO:0000313" key="4">
    <source>
        <dbReference type="EMBL" id="NUC72202.1"/>
    </source>
</evidence>
<proteinExistence type="predicted"/>
<feature type="region of interest" description="Disordered" evidence="1">
    <location>
        <begin position="26"/>
        <end position="58"/>
    </location>
</feature>
<accession>A0A8J8GP23</accession>